<proteinExistence type="inferred from homology"/>
<dbReference type="UniPathway" id="UPA00094"/>
<evidence type="ECO:0000256" key="17">
    <source>
        <dbReference type="ARBA" id="ARBA00048506"/>
    </source>
</evidence>
<evidence type="ECO:0000256" key="13">
    <source>
        <dbReference type="ARBA" id="ARBA00039450"/>
    </source>
</evidence>
<keyword evidence="8 18" id="KW-0808">Transferase</keyword>
<protein>
    <recommendedName>
        <fullName evidence="13">3-oxoacyl-[acyl-carrier-protein] synthase 1</fullName>
        <ecNumber evidence="5">2.3.1.41</ecNumber>
    </recommendedName>
    <alternativeName>
        <fullName evidence="14">3-oxoacyl-[acyl-carrier-protein] synthase I</fullName>
    </alternativeName>
    <alternativeName>
        <fullName evidence="15">Beta-ketoacyl-ACP synthase I</fullName>
    </alternativeName>
</protein>
<dbReference type="GO" id="GO:0004315">
    <property type="term" value="F:3-oxoacyl-[acyl-carrier-protein] synthase activity"/>
    <property type="evidence" value="ECO:0007669"/>
    <property type="project" value="UniProtKB-EC"/>
</dbReference>
<dbReference type="InterPro" id="IPR016039">
    <property type="entry name" value="Thiolase-like"/>
</dbReference>
<dbReference type="FunFam" id="3.40.47.10:FF:000006">
    <property type="entry name" value="3-oxoacyl-[acyl-carrier-protein] synthase I"/>
    <property type="match status" value="1"/>
</dbReference>
<dbReference type="Pfam" id="PF00109">
    <property type="entry name" value="ketoacyl-synt"/>
    <property type="match status" value="1"/>
</dbReference>
<dbReference type="PROSITE" id="PS00606">
    <property type="entry name" value="KS3_1"/>
    <property type="match status" value="1"/>
</dbReference>
<name>A0A1C0TVZ5_9GAMM</name>
<comment type="catalytic activity">
    <reaction evidence="17">
        <text>a fatty acyl-[ACP] + malonyl-[ACP] + H(+) = a 3-oxoacyl-[ACP] + holo-[ACP] + CO2</text>
        <dbReference type="Rhea" id="RHEA:22836"/>
        <dbReference type="Rhea" id="RHEA-COMP:9623"/>
        <dbReference type="Rhea" id="RHEA-COMP:9685"/>
        <dbReference type="Rhea" id="RHEA-COMP:9916"/>
        <dbReference type="Rhea" id="RHEA-COMP:14125"/>
        <dbReference type="ChEBI" id="CHEBI:15378"/>
        <dbReference type="ChEBI" id="CHEBI:16526"/>
        <dbReference type="ChEBI" id="CHEBI:64479"/>
        <dbReference type="ChEBI" id="CHEBI:78449"/>
        <dbReference type="ChEBI" id="CHEBI:78776"/>
        <dbReference type="ChEBI" id="CHEBI:138651"/>
        <dbReference type="EC" id="2.3.1.41"/>
    </reaction>
    <physiologicalReaction direction="left-to-right" evidence="17">
        <dbReference type="Rhea" id="RHEA:22837"/>
    </physiologicalReaction>
</comment>
<comment type="subcellular location">
    <subcellularLocation>
        <location evidence="1">Cytoplasm</location>
    </subcellularLocation>
</comment>
<dbReference type="Gene3D" id="3.40.47.10">
    <property type="match status" value="2"/>
</dbReference>
<keyword evidence="7" id="KW-0444">Lipid biosynthesis</keyword>
<evidence type="ECO:0000256" key="1">
    <source>
        <dbReference type="ARBA" id="ARBA00004496"/>
    </source>
</evidence>
<evidence type="ECO:0000256" key="7">
    <source>
        <dbReference type="ARBA" id="ARBA00022516"/>
    </source>
</evidence>
<dbReference type="OrthoDB" id="9808669at2"/>
<dbReference type="Pfam" id="PF02801">
    <property type="entry name" value="Ketoacyl-synt_C"/>
    <property type="match status" value="1"/>
</dbReference>
<dbReference type="RefSeq" id="WP_065789498.1">
    <property type="nucleotide sequence ID" value="NZ_JAGJED010000001.1"/>
</dbReference>
<organism evidence="20 21">
    <name type="scientific">Pseudoalteromonas luteoviolacea</name>
    <dbReference type="NCBI Taxonomy" id="43657"/>
    <lineage>
        <taxon>Bacteria</taxon>
        <taxon>Pseudomonadati</taxon>
        <taxon>Pseudomonadota</taxon>
        <taxon>Gammaproteobacteria</taxon>
        <taxon>Alteromonadales</taxon>
        <taxon>Pseudoalteromonadaceae</taxon>
        <taxon>Pseudoalteromonas</taxon>
    </lineage>
</organism>
<dbReference type="InterPro" id="IPR020841">
    <property type="entry name" value="PKS_Beta-ketoAc_synthase_dom"/>
</dbReference>
<comment type="subunit">
    <text evidence="4">Homodimer.</text>
</comment>
<evidence type="ECO:0000256" key="3">
    <source>
        <dbReference type="ARBA" id="ARBA00008467"/>
    </source>
</evidence>
<dbReference type="FunFam" id="3.40.47.10:FF:000005">
    <property type="entry name" value="3-oxoacyl-[acyl-carrier-protein] synthase I"/>
    <property type="match status" value="1"/>
</dbReference>
<gene>
    <name evidence="20" type="ORF">A7985_05955</name>
</gene>
<evidence type="ECO:0000256" key="18">
    <source>
        <dbReference type="RuleBase" id="RU003694"/>
    </source>
</evidence>
<comment type="pathway">
    <text evidence="2">Lipid metabolism; fatty acid biosynthesis.</text>
</comment>
<keyword evidence="11" id="KW-0275">Fatty acid biosynthesis</keyword>
<comment type="similarity">
    <text evidence="3 18">Belongs to the thiolase-like superfamily. Beta-ketoacyl-ACP synthases family.</text>
</comment>
<dbReference type="GO" id="GO:0006633">
    <property type="term" value="P:fatty acid biosynthetic process"/>
    <property type="evidence" value="ECO:0007669"/>
    <property type="project" value="UniProtKB-UniPathway"/>
</dbReference>
<evidence type="ECO:0000256" key="4">
    <source>
        <dbReference type="ARBA" id="ARBA00011738"/>
    </source>
</evidence>
<dbReference type="PANTHER" id="PTHR11712:SF306">
    <property type="entry name" value="3-OXOACYL-[ACYL-CARRIER-PROTEIN] SYNTHASE 1"/>
    <property type="match status" value="1"/>
</dbReference>
<accession>A0A1C0TVZ5</accession>
<keyword evidence="6" id="KW-0963">Cytoplasm</keyword>
<evidence type="ECO:0000259" key="19">
    <source>
        <dbReference type="PROSITE" id="PS52004"/>
    </source>
</evidence>
<evidence type="ECO:0000256" key="10">
    <source>
        <dbReference type="ARBA" id="ARBA00023098"/>
    </source>
</evidence>
<dbReference type="InterPro" id="IPR018201">
    <property type="entry name" value="Ketoacyl_synth_AS"/>
</dbReference>
<keyword evidence="9" id="KW-0276">Fatty acid metabolism</keyword>
<dbReference type="EMBL" id="MAUJ01000001">
    <property type="protein sequence ID" value="OCQ23481.1"/>
    <property type="molecule type" value="Genomic_DNA"/>
</dbReference>
<dbReference type="SMART" id="SM00825">
    <property type="entry name" value="PKS_KS"/>
    <property type="match status" value="1"/>
</dbReference>
<dbReference type="InterPro" id="IPR014031">
    <property type="entry name" value="Ketoacyl_synth_C"/>
</dbReference>
<keyword evidence="12" id="KW-0012">Acyltransferase</keyword>
<evidence type="ECO:0000313" key="21">
    <source>
        <dbReference type="Proteomes" id="UP000093366"/>
    </source>
</evidence>
<dbReference type="PROSITE" id="PS52004">
    <property type="entry name" value="KS3_2"/>
    <property type="match status" value="1"/>
</dbReference>
<dbReference type="CDD" id="cd00834">
    <property type="entry name" value="KAS_I_II"/>
    <property type="match status" value="1"/>
</dbReference>
<comment type="catalytic activity">
    <reaction evidence="16">
        <text>(3Z)-decenoyl-[ACP] + malonyl-[ACP] + H(+) = 3-oxo-(5Z)-dodecenoyl-[ACP] + holo-[ACP] + CO2</text>
        <dbReference type="Rhea" id="RHEA:54940"/>
        <dbReference type="Rhea" id="RHEA-COMP:9623"/>
        <dbReference type="Rhea" id="RHEA-COMP:9685"/>
        <dbReference type="Rhea" id="RHEA-COMP:9927"/>
        <dbReference type="Rhea" id="RHEA-COMP:14042"/>
        <dbReference type="ChEBI" id="CHEBI:15378"/>
        <dbReference type="ChEBI" id="CHEBI:16526"/>
        <dbReference type="ChEBI" id="CHEBI:64479"/>
        <dbReference type="ChEBI" id="CHEBI:78449"/>
        <dbReference type="ChEBI" id="CHEBI:78798"/>
        <dbReference type="ChEBI" id="CHEBI:138410"/>
    </reaction>
    <physiologicalReaction direction="left-to-right" evidence="16">
        <dbReference type="Rhea" id="RHEA:54941"/>
    </physiologicalReaction>
</comment>
<dbReference type="InterPro" id="IPR000794">
    <property type="entry name" value="Beta-ketoacyl_synthase"/>
</dbReference>
<evidence type="ECO:0000256" key="12">
    <source>
        <dbReference type="ARBA" id="ARBA00023315"/>
    </source>
</evidence>
<dbReference type="NCBIfam" id="NF005589">
    <property type="entry name" value="PRK07314.1"/>
    <property type="match status" value="1"/>
</dbReference>
<sequence>MRRAVITGIGVVSSIGNNKQEVLESLKAGKSGIAFNQEFADMNLRSNVSGKIDIDVKSLVDRKAHRFMGDAAAYSYIAMAQAIEDSGLNEEQVSNERTGLVVGSGGGSSKYQVEAADTLRARGVKRVGPYMVPRTMASTTSACLATPFKIKGVNYSISSACATSAHCVGHAVEQIQLGKQDVIFAGGGEELHWTLAMEFDAMGALSTKYNEEPEKASRTYDANRDGFVISGGGGIMVIEELEHALARGAHIYGEIVGYGATSDGYDMVAPSGEGAIRCMKQAMATVEGEIDYLNTHGTSTPVGDVKELGAIQELFGDNSPAISATKAMTGHALGAAGVHEAIYSVLMLENNFITPSINIDELDEEAKGLDIVTERRDVELNTVMSNSFGFGGTNATLVVQKYKG</sequence>
<evidence type="ECO:0000256" key="9">
    <source>
        <dbReference type="ARBA" id="ARBA00022832"/>
    </source>
</evidence>
<evidence type="ECO:0000256" key="8">
    <source>
        <dbReference type="ARBA" id="ARBA00022679"/>
    </source>
</evidence>
<comment type="caution">
    <text evidence="20">The sequence shown here is derived from an EMBL/GenBank/DDBJ whole genome shotgun (WGS) entry which is preliminary data.</text>
</comment>
<evidence type="ECO:0000256" key="11">
    <source>
        <dbReference type="ARBA" id="ARBA00023160"/>
    </source>
</evidence>
<dbReference type="Proteomes" id="UP000093366">
    <property type="component" value="Unassembled WGS sequence"/>
</dbReference>
<evidence type="ECO:0000256" key="5">
    <source>
        <dbReference type="ARBA" id="ARBA00013191"/>
    </source>
</evidence>
<evidence type="ECO:0000256" key="14">
    <source>
        <dbReference type="ARBA" id="ARBA00041620"/>
    </source>
</evidence>
<evidence type="ECO:0000313" key="20">
    <source>
        <dbReference type="EMBL" id="OCQ23481.1"/>
    </source>
</evidence>
<feature type="domain" description="Ketosynthase family 3 (KS3)" evidence="19">
    <location>
        <begin position="1"/>
        <end position="401"/>
    </location>
</feature>
<dbReference type="EC" id="2.3.1.41" evidence="5"/>
<dbReference type="AlphaFoldDB" id="A0A1C0TVZ5"/>
<dbReference type="SUPFAM" id="SSF53901">
    <property type="entry name" value="Thiolase-like"/>
    <property type="match status" value="2"/>
</dbReference>
<evidence type="ECO:0000256" key="15">
    <source>
        <dbReference type="ARBA" id="ARBA00042143"/>
    </source>
</evidence>
<dbReference type="PANTHER" id="PTHR11712">
    <property type="entry name" value="POLYKETIDE SYNTHASE-RELATED"/>
    <property type="match status" value="1"/>
</dbReference>
<keyword evidence="10" id="KW-0443">Lipid metabolism</keyword>
<evidence type="ECO:0000256" key="16">
    <source>
        <dbReference type="ARBA" id="ARBA00048121"/>
    </source>
</evidence>
<evidence type="ECO:0000256" key="2">
    <source>
        <dbReference type="ARBA" id="ARBA00005194"/>
    </source>
</evidence>
<reference evidence="21" key="1">
    <citation type="submission" date="2016-07" db="EMBL/GenBank/DDBJ databases">
        <authorList>
            <person name="Florea S."/>
            <person name="Webb J.S."/>
            <person name="Jaromczyk J."/>
            <person name="Schardl C.L."/>
        </authorList>
    </citation>
    <scope>NUCLEOTIDE SEQUENCE [LARGE SCALE GENOMIC DNA]</scope>
    <source>
        <strain evidence="21">IPB1</strain>
    </source>
</reference>
<dbReference type="GO" id="GO:0005829">
    <property type="term" value="C:cytosol"/>
    <property type="evidence" value="ECO:0007669"/>
    <property type="project" value="TreeGrafter"/>
</dbReference>
<dbReference type="InterPro" id="IPR014030">
    <property type="entry name" value="Ketoacyl_synth_N"/>
</dbReference>
<evidence type="ECO:0000256" key="6">
    <source>
        <dbReference type="ARBA" id="ARBA00022490"/>
    </source>
</evidence>
<dbReference type="NCBIfam" id="NF005935">
    <property type="entry name" value="PRK07967.1"/>
    <property type="match status" value="1"/>
</dbReference>